<feature type="chain" id="PRO_5016934385" description="LysM domain-containing protein" evidence="2">
    <location>
        <begin position="27"/>
        <end position="469"/>
    </location>
</feature>
<evidence type="ECO:0000313" key="5">
    <source>
        <dbReference type="Proteomes" id="UP000252355"/>
    </source>
</evidence>
<dbReference type="SMART" id="SM00257">
    <property type="entry name" value="LysM"/>
    <property type="match status" value="1"/>
</dbReference>
<evidence type="ECO:0000256" key="2">
    <source>
        <dbReference type="SAM" id="SignalP"/>
    </source>
</evidence>
<dbReference type="AlphaFoldDB" id="A0A367ZN38"/>
<evidence type="ECO:0000256" key="1">
    <source>
        <dbReference type="SAM" id="MobiDB-lite"/>
    </source>
</evidence>
<dbReference type="SUPFAM" id="SSF56935">
    <property type="entry name" value="Porins"/>
    <property type="match status" value="1"/>
</dbReference>
<feature type="region of interest" description="Disordered" evidence="1">
    <location>
        <begin position="147"/>
        <end position="191"/>
    </location>
</feature>
<accession>A0A367ZN38</accession>
<dbReference type="CDD" id="cd00118">
    <property type="entry name" value="LysM"/>
    <property type="match status" value="1"/>
</dbReference>
<proteinExistence type="predicted"/>
<dbReference type="InterPro" id="IPR018392">
    <property type="entry name" value="LysM"/>
</dbReference>
<dbReference type="EMBL" id="QOQW01000014">
    <property type="protein sequence ID" value="RCK79277.1"/>
    <property type="molecule type" value="Genomic_DNA"/>
</dbReference>
<evidence type="ECO:0000313" key="4">
    <source>
        <dbReference type="EMBL" id="RCK79277.1"/>
    </source>
</evidence>
<dbReference type="SUPFAM" id="SSF54106">
    <property type="entry name" value="LysM domain"/>
    <property type="match status" value="1"/>
</dbReference>
<gene>
    <name evidence="4" type="ORF">OZSIB_0148</name>
</gene>
<evidence type="ECO:0000259" key="3">
    <source>
        <dbReference type="PROSITE" id="PS51782"/>
    </source>
</evidence>
<dbReference type="Proteomes" id="UP000252355">
    <property type="component" value="Unassembled WGS sequence"/>
</dbReference>
<sequence length="469" mass="50813">MNRLTAAVLLPVILMTWVSLGPPVMAQEYPDDPVFEEAPPPPRQYASVARPRTVRQGKTEAVAFTSGTGDPAEIGEADALMEGITDEGDFSHGMQTYTVRKGDTLGAISKKFFGTAKYWKDIAKANGIDNPAGLKVGRTLQIPSLGKAVTYRERRQSSGGSGGSYAALPPVSTGAGGGSYPPPATALPLPPMSGGSERVLYSDGGLPPVLLPGLDRKDDERRTNVNLDGLTGLMHTFAGYPLGKNLFSTSFGVAWNKITRRDGRRLQAGEDGDYWEFPLALTYSGENFEVALKLPFESYDIFAPLTYNFRDGTDSGMGDAALRLKFSSQNENMASCLGIGAIFPTSDRDIGNTENDNAWEVFAGISSKKKDGGNFHVNAGYQAGDGNTDHEGIFFNVGFEYSANPSFTFMGEINNYNRINNGRSTDLTLGMRYFVKPGMTVSLAAPIALNNDMFFGYDYRLEGQLQYHY</sequence>
<dbReference type="Gene3D" id="3.10.350.10">
    <property type="entry name" value="LysM domain"/>
    <property type="match status" value="1"/>
</dbReference>
<comment type="caution">
    <text evidence="4">The sequence shown here is derived from an EMBL/GenBank/DDBJ whole genome shotgun (WGS) entry which is preliminary data.</text>
</comment>
<feature type="signal peptide" evidence="2">
    <location>
        <begin position="1"/>
        <end position="26"/>
    </location>
</feature>
<dbReference type="InterPro" id="IPR036779">
    <property type="entry name" value="LysM_dom_sf"/>
</dbReference>
<protein>
    <recommendedName>
        <fullName evidence="3">LysM domain-containing protein</fullName>
    </recommendedName>
</protein>
<keyword evidence="2" id="KW-0732">Signal</keyword>
<name>A0A367ZN38_9BACT</name>
<feature type="compositionally biased region" description="Pro residues" evidence="1">
    <location>
        <begin position="180"/>
        <end position="191"/>
    </location>
</feature>
<dbReference type="PROSITE" id="PS51782">
    <property type="entry name" value="LYSM"/>
    <property type="match status" value="1"/>
</dbReference>
<organism evidence="4 5">
    <name type="scientific">Candidatus Ozemobacter sibiricus</name>
    <dbReference type="NCBI Taxonomy" id="2268124"/>
    <lineage>
        <taxon>Bacteria</taxon>
        <taxon>Candidatus Ozemobacteria</taxon>
        <taxon>Candidatus Ozemobacterales</taxon>
        <taxon>Candidatus Ozemobacteraceae</taxon>
        <taxon>Candidatus Ozemobacter</taxon>
    </lineage>
</organism>
<dbReference type="Pfam" id="PF01476">
    <property type="entry name" value="LysM"/>
    <property type="match status" value="1"/>
</dbReference>
<reference evidence="4 5" key="1">
    <citation type="submission" date="2018-05" db="EMBL/GenBank/DDBJ databases">
        <title>A metagenomic window into the 2 km-deep terrestrial subsurface aquifer revealed taxonomically and functionally diverse microbial community comprising novel uncultured bacterial lineages.</title>
        <authorList>
            <person name="Kadnikov V.V."/>
            <person name="Mardanov A.V."/>
            <person name="Beletsky A.V."/>
            <person name="Banks D."/>
            <person name="Pimenov N.V."/>
            <person name="Frank Y.A."/>
            <person name="Karnachuk O.V."/>
            <person name="Ravin N.V."/>
        </authorList>
    </citation>
    <scope>NUCLEOTIDE SEQUENCE [LARGE SCALE GENOMIC DNA]</scope>
    <source>
        <strain evidence="4">BY5</strain>
    </source>
</reference>
<feature type="domain" description="LysM" evidence="3">
    <location>
        <begin position="95"/>
        <end position="142"/>
    </location>
</feature>